<accession>A0A401H2A4</accession>
<sequence length="121" mass="12760">MTNKVLTRWETGLVAADNQKYGSVVQLTAATLRTQVGAVLSMHAPAAGNTQEPTYPLAQDFEAISNTGDLEAVIESQGGNVVGLEFNVLQNSIAHPVEFPLHTMDGDIQLAQLGDIAATIA</sequence>
<dbReference type="InParanoid" id="A0A401H2A4"/>
<dbReference type="GeneID" id="38785407"/>
<dbReference type="AlphaFoldDB" id="A0A401H2A4"/>
<reference evidence="1 2" key="1">
    <citation type="journal article" date="2018" name="Sci. Rep.">
        <title>Genome sequence of the cauliflower mushroom Sparassis crispa (Hanabiratake) and its association with beneficial usage.</title>
        <authorList>
            <person name="Kiyama R."/>
            <person name="Furutani Y."/>
            <person name="Kawaguchi K."/>
            <person name="Nakanishi T."/>
        </authorList>
    </citation>
    <scope>NUCLEOTIDE SEQUENCE [LARGE SCALE GENOMIC DNA]</scope>
</reference>
<evidence type="ECO:0000313" key="1">
    <source>
        <dbReference type="EMBL" id="GBE88490.1"/>
    </source>
</evidence>
<comment type="caution">
    <text evidence="1">The sequence shown here is derived from an EMBL/GenBank/DDBJ whole genome shotgun (WGS) entry which is preliminary data.</text>
</comment>
<protein>
    <submittedName>
        <fullName evidence="1">Uncharacterized protein</fullName>
    </submittedName>
</protein>
<proteinExistence type="predicted"/>
<organism evidence="1 2">
    <name type="scientific">Sparassis crispa</name>
    <dbReference type="NCBI Taxonomy" id="139825"/>
    <lineage>
        <taxon>Eukaryota</taxon>
        <taxon>Fungi</taxon>
        <taxon>Dikarya</taxon>
        <taxon>Basidiomycota</taxon>
        <taxon>Agaricomycotina</taxon>
        <taxon>Agaricomycetes</taxon>
        <taxon>Polyporales</taxon>
        <taxon>Sparassidaceae</taxon>
        <taxon>Sparassis</taxon>
    </lineage>
</organism>
<dbReference type="RefSeq" id="XP_027619403.1">
    <property type="nucleotide sequence ID" value="XM_027763602.1"/>
</dbReference>
<gene>
    <name evidence="1" type="ORF">SCP_1303060</name>
</gene>
<evidence type="ECO:0000313" key="2">
    <source>
        <dbReference type="Proteomes" id="UP000287166"/>
    </source>
</evidence>
<dbReference type="Proteomes" id="UP000287166">
    <property type="component" value="Unassembled WGS sequence"/>
</dbReference>
<name>A0A401H2A4_9APHY</name>
<dbReference type="EMBL" id="BFAD01000013">
    <property type="protein sequence ID" value="GBE88490.1"/>
    <property type="molecule type" value="Genomic_DNA"/>
</dbReference>
<keyword evidence="2" id="KW-1185">Reference proteome</keyword>